<name>A0A9W6SUK4_CANBO</name>
<accession>A0A9W6SUK4</accession>
<feature type="compositionally biased region" description="Low complexity" evidence="1">
    <location>
        <begin position="11"/>
        <end position="24"/>
    </location>
</feature>
<evidence type="ECO:0000313" key="3">
    <source>
        <dbReference type="Proteomes" id="UP001165120"/>
    </source>
</evidence>
<protein>
    <submittedName>
        <fullName evidence="2">Unnamed protein product</fullName>
    </submittedName>
</protein>
<evidence type="ECO:0000313" key="2">
    <source>
        <dbReference type="EMBL" id="GME67504.1"/>
    </source>
</evidence>
<gene>
    <name evidence="2" type="ORF">Cboi02_000091200</name>
</gene>
<dbReference type="AlphaFoldDB" id="A0A9W6SUK4"/>
<reference evidence="2" key="1">
    <citation type="submission" date="2023-04" db="EMBL/GenBank/DDBJ databases">
        <title>Candida boidinii NBRC 10035.</title>
        <authorList>
            <person name="Ichikawa N."/>
            <person name="Sato H."/>
            <person name="Tonouchi N."/>
        </authorList>
    </citation>
    <scope>NUCLEOTIDE SEQUENCE</scope>
    <source>
        <strain evidence="2">NBRC 10035</strain>
    </source>
</reference>
<keyword evidence="3" id="KW-1185">Reference proteome</keyword>
<evidence type="ECO:0000256" key="1">
    <source>
        <dbReference type="SAM" id="MobiDB-lite"/>
    </source>
</evidence>
<feature type="region of interest" description="Disordered" evidence="1">
    <location>
        <begin position="1"/>
        <end position="30"/>
    </location>
</feature>
<dbReference type="Gene3D" id="1.20.5.170">
    <property type="match status" value="1"/>
</dbReference>
<organism evidence="2 3">
    <name type="scientific">Candida boidinii</name>
    <name type="common">Yeast</name>
    <dbReference type="NCBI Taxonomy" id="5477"/>
    <lineage>
        <taxon>Eukaryota</taxon>
        <taxon>Fungi</taxon>
        <taxon>Dikarya</taxon>
        <taxon>Ascomycota</taxon>
        <taxon>Saccharomycotina</taxon>
        <taxon>Pichiomycetes</taxon>
        <taxon>Pichiales</taxon>
        <taxon>Pichiaceae</taxon>
        <taxon>Ogataea</taxon>
        <taxon>Ogataea/Candida clade</taxon>
    </lineage>
</organism>
<comment type="caution">
    <text evidence="2">The sequence shown here is derived from an EMBL/GenBank/DDBJ whole genome shotgun (WGS) entry which is preliminary data.</text>
</comment>
<dbReference type="Proteomes" id="UP001165120">
    <property type="component" value="Unassembled WGS sequence"/>
</dbReference>
<proteinExistence type="predicted"/>
<sequence length="85" mass="9674">MSEETPKAEDPVVVVDDGNNNNTGNGNGNEEDINLRIAEAVRLREEIDILFSVVRRKQHEFTETEIENKYLQEYAGSLMESGKFE</sequence>
<feature type="compositionally biased region" description="Basic and acidic residues" evidence="1">
    <location>
        <begin position="1"/>
        <end position="10"/>
    </location>
</feature>
<dbReference type="EMBL" id="BSXN01000185">
    <property type="protein sequence ID" value="GME67504.1"/>
    <property type="molecule type" value="Genomic_DNA"/>
</dbReference>